<organism evidence="1 2">
    <name type="scientific">Cirrhinus mrigala</name>
    <name type="common">Mrigala</name>
    <dbReference type="NCBI Taxonomy" id="683832"/>
    <lineage>
        <taxon>Eukaryota</taxon>
        <taxon>Metazoa</taxon>
        <taxon>Chordata</taxon>
        <taxon>Craniata</taxon>
        <taxon>Vertebrata</taxon>
        <taxon>Euteleostomi</taxon>
        <taxon>Actinopterygii</taxon>
        <taxon>Neopterygii</taxon>
        <taxon>Teleostei</taxon>
        <taxon>Ostariophysi</taxon>
        <taxon>Cypriniformes</taxon>
        <taxon>Cyprinidae</taxon>
        <taxon>Labeoninae</taxon>
        <taxon>Labeonini</taxon>
        <taxon>Cirrhinus</taxon>
    </lineage>
</organism>
<evidence type="ECO:0000313" key="2">
    <source>
        <dbReference type="Proteomes" id="UP001529510"/>
    </source>
</evidence>
<gene>
    <name evidence="1" type="ORF">M9458_040386</name>
</gene>
<comment type="caution">
    <text evidence="1">The sequence shown here is derived from an EMBL/GenBank/DDBJ whole genome shotgun (WGS) entry which is preliminary data.</text>
</comment>
<dbReference type="EMBL" id="JAMKFB020000020">
    <property type="protein sequence ID" value="KAL0164633.1"/>
    <property type="molecule type" value="Genomic_DNA"/>
</dbReference>
<reference evidence="1 2" key="1">
    <citation type="submission" date="2024-05" db="EMBL/GenBank/DDBJ databases">
        <title>Genome sequencing and assembly of Indian major carp, Cirrhinus mrigala (Hamilton, 1822).</title>
        <authorList>
            <person name="Mohindra V."/>
            <person name="Chowdhury L.M."/>
            <person name="Lal K."/>
            <person name="Jena J.K."/>
        </authorList>
    </citation>
    <scope>NUCLEOTIDE SEQUENCE [LARGE SCALE GENOMIC DNA]</scope>
    <source>
        <strain evidence="1">CM1030</strain>
        <tissue evidence="1">Blood</tissue>
    </source>
</reference>
<dbReference type="AlphaFoldDB" id="A0ABD0NRT8"/>
<accession>A0ABD0NRT8</accession>
<dbReference type="Proteomes" id="UP001529510">
    <property type="component" value="Unassembled WGS sequence"/>
</dbReference>
<feature type="non-terminal residue" evidence="1">
    <location>
        <position position="66"/>
    </location>
</feature>
<feature type="non-terminal residue" evidence="1">
    <location>
        <position position="1"/>
    </location>
</feature>
<name>A0ABD0NRT8_CIRMR</name>
<proteinExistence type="predicted"/>
<keyword evidence="2" id="KW-1185">Reference proteome</keyword>
<protein>
    <submittedName>
        <fullName evidence="1">Uncharacterized protein</fullName>
    </submittedName>
</protein>
<sequence length="66" mass="7506">KEERWTLKCQLALTSLQTVLPSLWIQSGPGLSPFSAFPRSLSLQISYLSRGRKKKTLFAIRPTDTR</sequence>
<evidence type="ECO:0000313" key="1">
    <source>
        <dbReference type="EMBL" id="KAL0164633.1"/>
    </source>
</evidence>